<dbReference type="Proteomes" id="UP001055811">
    <property type="component" value="Linkage Group LG07"/>
</dbReference>
<organism evidence="1 2">
    <name type="scientific">Cichorium intybus</name>
    <name type="common">Chicory</name>
    <dbReference type="NCBI Taxonomy" id="13427"/>
    <lineage>
        <taxon>Eukaryota</taxon>
        <taxon>Viridiplantae</taxon>
        <taxon>Streptophyta</taxon>
        <taxon>Embryophyta</taxon>
        <taxon>Tracheophyta</taxon>
        <taxon>Spermatophyta</taxon>
        <taxon>Magnoliopsida</taxon>
        <taxon>eudicotyledons</taxon>
        <taxon>Gunneridae</taxon>
        <taxon>Pentapetalae</taxon>
        <taxon>asterids</taxon>
        <taxon>campanulids</taxon>
        <taxon>Asterales</taxon>
        <taxon>Asteraceae</taxon>
        <taxon>Cichorioideae</taxon>
        <taxon>Cichorieae</taxon>
        <taxon>Cichoriinae</taxon>
        <taxon>Cichorium</taxon>
    </lineage>
</organism>
<sequence>MAMEGVKLVTAYIISMMVLLAFNVAGTTAQEFGVAPSPSPSMESTGYVLPVPAMLAVIVSLVACFF</sequence>
<proteinExistence type="predicted"/>
<protein>
    <submittedName>
        <fullName evidence="1">Uncharacterized protein</fullName>
    </submittedName>
</protein>
<accession>A0ACB9AJQ2</accession>
<gene>
    <name evidence="1" type="ORF">L2E82_39622</name>
</gene>
<dbReference type="EMBL" id="CM042015">
    <property type="protein sequence ID" value="KAI3709854.1"/>
    <property type="molecule type" value="Genomic_DNA"/>
</dbReference>
<reference evidence="2" key="1">
    <citation type="journal article" date="2022" name="Mol. Ecol. Resour.">
        <title>The genomes of chicory, endive, great burdock and yacon provide insights into Asteraceae palaeo-polyploidization history and plant inulin production.</title>
        <authorList>
            <person name="Fan W."/>
            <person name="Wang S."/>
            <person name="Wang H."/>
            <person name="Wang A."/>
            <person name="Jiang F."/>
            <person name="Liu H."/>
            <person name="Zhao H."/>
            <person name="Xu D."/>
            <person name="Zhang Y."/>
        </authorList>
    </citation>
    <scope>NUCLEOTIDE SEQUENCE [LARGE SCALE GENOMIC DNA]</scope>
    <source>
        <strain evidence="2">cv. Punajuju</strain>
    </source>
</reference>
<name>A0ACB9AJQ2_CICIN</name>
<evidence type="ECO:0000313" key="1">
    <source>
        <dbReference type="EMBL" id="KAI3709854.1"/>
    </source>
</evidence>
<keyword evidence="2" id="KW-1185">Reference proteome</keyword>
<comment type="caution">
    <text evidence="1">The sequence shown here is derived from an EMBL/GenBank/DDBJ whole genome shotgun (WGS) entry which is preliminary data.</text>
</comment>
<reference evidence="1 2" key="2">
    <citation type="journal article" date="2022" name="Mol. Ecol. Resour.">
        <title>The genomes of chicory, endive, great burdock and yacon provide insights into Asteraceae paleo-polyploidization history and plant inulin production.</title>
        <authorList>
            <person name="Fan W."/>
            <person name="Wang S."/>
            <person name="Wang H."/>
            <person name="Wang A."/>
            <person name="Jiang F."/>
            <person name="Liu H."/>
            <person name="Zhao H."/>
            <person name="Xu D."/>
            <person name="Zhang Y."/>
        </authorList>
    </citation>
    <scope>NUCLEOTIDE SEQUENCE [LARGE SCALE GENOMIC DNA]</scope>
    <source>
        <strain evidence="2">cv. Punajuju</strain>
        <tissue evidence="1">Leaves</tissue>
    </source>
</reference>
<evidence type="ECO:0000313" key="2">
    <source>
        <dbReference type="Proteomes" id="UP001055811"/>
    </source>
</evidence>